<evidence type="ECO:0000313" key="1">
    <source>
        <dbReference type="EMBL" id="GBH22244.1"/>
    </source>
</evidence>
<comment type="caution">
    <text evidence="1">The sequence shown here is derived from an EMBL/GenBank/DDBJ whole genome shotgun (WGS) entry which is preliminary data.</text>
</comment>
<dbReference type="AlphaFoldDB" id="A0A2V0RAW6"/>
<name>A0A2V0RAW6_9ZZZZ</name>
<reference evidence="1" key="1">
    <citation type="submission" date="2017-04" db="EMBL/GenBank/DDBJ databases">
        <title>Unveiling RNA virosphere associated with marine microorganisms.</title>
        <authorList>
            <person name="Urayama S."/>
            <person name="Takaki Y."/>
            <person name="Nishi S."/>
            <person name="Yoshida Y."/>
            <person name="Deguchi S."/>
            <person name="Takai K."/>
            <person name="Nunoura T."/>
        </authorList>
    </citation>
    <scope>NUCLEOTIDE SEQUENCE</scope>
</reference>
<sequence>MSATPQIQTEEYIKKLIKIIKNPYENASPGDLPAPGTSTGAAVYSTEGSQSIACDENTTSAIAVYDPEVTLRRGQPAVHIYERNSAHKILKVQSMNVGRPSSDFLAGGVISSSLQSSNTSSVDSIAGSQSAAVLYAVPKSLANLKSTDLSQICLNKDKDVVQNVSSKNDSTWTDSPTDHAGVNTALLRSGARAQICIVSNIVTATTAAAQGFVVGLGGALTPTADPKVQPYAGGTDSSPAALFWTGRDSTVSPFNLATYVGKLALNVSLKCTGANTSGIVFLVAAFDAAGEQLSTQEVKLEGADLADNDTFDSHIDVTLKSSTFPISSMGVWIKTGAVERADTVSSGLVEAEEETSDIPVRGVHVVIFEGLNAKASLNFHAANVLTGVPDSTNAFISNSATDLVLDGNIVTNMLQAYRQNAVRAYTGAGKEASGQIIDATLATPEMDVKMNAFSFKDIGRAFRRAVGVAKATRRDASNIAATIQPGLREGGGYLSTGVFGPQGQAVGSGMLTADAAINRARNMGILTEGQRIDMR</sequence>
<protein>
    <submittedName>
        <fullName evidence="1">VP5</fullName>
    </submittedName>
</protein>
<dbReference type="EMBL" id="BDQA01000800">
    <property type="protein sequence ID" value="GBH22244.1"/>
    <property type="molecule type" value="Genomic_RNA"/>
</dbReference>
<proteinExistence type="predicted"/>
<accession>A0A2V0RAW6</accession>
<organism evidence="1">
    <name type="scientific">viral metagenome</name>
    <dbReference type="NCBI Taxonomy" id="1070528"/>
    <lineage>
        <taxon>unclassified sequences</taxon>
        <taxon>metagenomes</taxon>
        <taxon>organismal metagenomes</taxon>
    </lineage>
</organism>